<dbReference type="EnsemblMetazoa" id="AFUN018905-RA">
    <property type="protein sequence ID" value="AFUN018905-PA"/>
    <property type="gene ID" value="AFUN018905"/>
</dbReference>
<dbReference type="GO" id="GO:0003676">
    <property type="term" value="F:nucleic acid binding"/>
    <property type="evidence" value="ECO:0007669"/>
    <property type="project" value="InterPro"/>
</dbReference>
<organism evidence="1">
    <name type="scientific">Anopheles funestus</name>
    <name type="common">African malaria mosquito</name>
    <dbReference type="NCBI Taxonomy" id="62324"/>
    <lineage>
        <taxon>Eukaryota</taxon>
        <taxon>Metazoa</taxon>
        <taxon>Ecdysozoa</taxon>
        <taxon>Arthropoda</taxon>
        <taxon>Hexapoda</taxon>
        <taxon>Insecta</taxon>
        <taxon>Pterygota</taxon>
        <taxon>Neoptera</taxon>
        <taxon>Endopterygota</taxon>
        <taxon>Diptera</taxon>
        <taxon>Nematocera</taxon>
        <taxon>Culicoidea</taxon>
        <taxon>Culicidae</taxon>
        <taxon>Anophelinae</taxon>
        <taxon>Anopheles</taxon>
    </lineage>
</organism>
<reference evidence="1" key="1">
    <citation type="submission" date="2020-05" db="UniProtKB">
        <authorList>
            <consortium name="EnsemblMetazoa"/>
        </authorList>
    </citation>
    <scope>IDENTIFICATION</scope>
    <source>
        <strain evidence="1">FUMOZ</strain>
    </source>
</reference>
<proteinExistence type="predicted"/>
<name>A0A4Y0BDI1_ANOFN</name>
<dbReference type="Gene3D" id="3.30.420.10">
    <property type="entry name" value="Ribonuclease H-like superfamily/Ribonuclease H"/>
    <property type="match status" value="1"/>
</dbReference>
<sequence>MLMLPVVVKDQPLPIKLAHFFACASLIVRQSEKNINFTTLSIAHMYSVSTDAYRHAYTRLTHAYKRRHAYTRGFISSQKLEDVPEKVKLKFTTKHRTGVMVFGADASNGLKMPPVFIKAGMKDKLPCHTSKKSQEWLKNNMAFGTKDVWSPSSPDLNLIDYSIWVNVQAKTCVKSHPSVDALKASITKAWNSMSDSYL</sequence>
<dbReference type="VEuPathDB" id="VectorBase:AFUN018905"/>
<protein>
    <submittedName>
        <fullName evidence="1">Uncharacterized protein</fullName>
    </submittedName>
</protein>
<accession>A0A4Y0BDI1</accession>
<dbReference type="AlphaFoldDB" id="A0A4Y0BDI1"/>
<dbReference type="InterPro" id="IPR036397">
    <property type="entry name" value="RNaseH_sf"/>
</dbReference>
<evidence type="ECO:0000313" key="1">
    <source>
        <dbReference type="EnsemblMetazoa" id="AFUN018905-PA"/>
    </source>
</evidence>